<evidence type="ECO:0000313" key="1">
    <source>
        <dbReference type="EMBL" id="KAK4831266.1"/>
    </source>
</evidence>
<comment type="caution">
    <text evidence="1">The sequence shown here is derived from an EMBL/GenBank/DDBJ whole genome shotgun (WGS) entry which is preliminary data.</text>
</comment>
<gene>
    <name evidence="1" type="ORF">QYF61_016736</name>
</gene>
<dbReference type="PANTHER" id="PTHR33395">
    <property type="entry name" value="TRANSCRIPTASE, PUTATIVE-RELATED-RELATED"/>
    <property type="match status" value="1"/>
</dbReference>
<proteinExistence type="predicted"/>
<dbReference type="GO" id="GO:0061343">
    <property type="term" value="P:cell adhesion involved in heart morphogenesis"/>
    <property type="evidence" value="ECO:0007669"/>
    <property type="project" value="TreeGrafter"/>
</dbReference>
<organism evidence="1 2">
    <name type="scientific">Mycteria americana</name>
    <name type="common">Wood stork</name>
    <dbReference type="NCBI Taxonomy" id="33587"/>
    <lineage>
        <taxon>Eukaryota</taxon>
        <taxon>Metazoa</taxon>
        <taxon>Chordata</taxon>
        <taxon>Craniata</taxon>
        <taxon>Vertebrata</taxon>
        <taxon>Euteleostomi</taxon>
        <taxon>Archelosauria</taxon>
        <taxon>Archosauria</taxon>
        <taxon>Dinosauria</taxon>
        <taxon>Saurischia</taxon>
        <taxon>Theropoda</taxon>
        <taxon>Coelurosauria</taxon>
        <taxon>Aves</taxon>
        <taxon>Neognathae</taxon>
        <taxon>Neoaves</taxon>
        <taxon>Aequornithes</taxon>
        <taxon>Ciconiiformes</taxon>
        <taxon>Ciconiidae</taxon>
        <taxon>Mycteria</taxon>
    </lineage>
</organism>
<keyword evidence="2" id="KW-1185">Reference proteome</keyword>
<dbReference type="AlphaFoldDB" id="A0AAN7NUM2"/>
<accession>A0AAN7NUM2</accession>
<dbReference type="PANTHER" id="PTHR33395:SF22">
    <property type="entry name" value="REVERSE TRANSCRIPTASE DOMAIN-CONTAINING PROTEIN"/>
    <property type="match status" value="1"/>
</dbReference>
<dbReference type="GO" id="GO:0007508">
    <property type="term" value="P:larval heart development"/>
    <property type="evidence" value="ECO:0007669"/>
    <property type="project" value="TreeGrafter"/>
</dbReference>
<dbReference type="Proteomes" id="UP001333110">
    <property type="component" value="Unassembled WGS sequence"/>
</dbReference>
<name>A0AAN7NUM2_MYCAM</name>
<protein>
    <recommendedName>
        <fullName evidence="3">Rna-directed dna polymerase from mobile element jockey-like</fullName>
    </recommendedName>
</protein>
<sequence length="178" mass="21100">MSRWGRRPAWLKREIWIELRKKRRVYNLWKNEQASQEDYKGVARLCREKIRRAKAELELNLTTAIKDNKKYFFKYISSKRRAKENLQPLVHGGGNTVTMDEEKGPDEVHPRVLKELAEVLTKPLSIIYQQSWLTGEVPVDWRLANHRITGSYRLEKTFKIIQSNRKPNTTKTTTIPRP</sequence>
<reference evidence="1 2" key="1">
    <citation type="journal article" date="2023" name="J. Hered.">
        <title>Chromosome-level genome of the wood stork (Mycteria americana) provides insight into avian chromosome evolution.</title>
        <authorList>
            <person name="Flamio R. Jr."/>
            <person name="Ramstad K.M."/>
        </authorList>
    </citation>
    <scope>NUCLEOTIDE SEQUENCE [LARGE SCALE GENOMIC DNA]</scope>
    <source>
        <strain evidence="1">JAX WOST 10</strain>
    </source>
</reference>
<dbReference type="GO" id="GO:0031012">
    <property type="term" value="C:extracellular matrix"/>
    <property type="evidence" value="ECO:0007669"/>
    <property type="project" value="TreeGrafter"/>
</dbReference>
<evidence type="ECO:0008006" key="3">
    <source>
        <dbReference type="Google" id="ProtNLM"/>
    </source>
</evidence>
<dbReference type="EMBL" id="JAUNZN010000001">
    <property type="protein sequence ID" value="KAK4831266.1"/>
    <property type="molecule type" value="Genomic_DNA"/>
</dbReference>
<evidence type="ECO:0000313" key="2">
    <source>
        <dbReference type="Proteomes" id="UP001333110"/>
    </source>
</evidence>